<dbReference type="PANTHER" id="PTHR10783">
    <property type="entry name" value="XENOTROPIC AND POLYTROPIC RETROVIRUS RECEPTOR 1-RELATED"/>
    <property type="match status" value="1"/>
</dbReference>
<dbReference type="GO" id="GO:0000822">
    <property type="term" value="F:inositol hexakisphosphate binding"/>
    <property type="evidence" value="ECO:0007669"/>
    <property type="project" value="TreeGrafter"/>
</dbReference>
<evidence type="ECO:0000256" key="1">
    <source>
        <dbReference type="ARBA" id="ARBA00004141"/>
    </source>
</evidence>
<evidence type="ECO:0000256" key="6">
    <source>
        <dbReference type="SAM" id="Phobius"/>
    </source>
</evidence>
<proteinExistence type="inferred from homology"/>
<comment type="similarity">
    <text evidence="2">Belongs to the SYG1 (TC 2.A.94) family.</text>
</comment>
<feature type="transmembrane region" description="Helical" evidence="6">
    <location>
        <begin position="310"/>
        <end position="328"/>
    </location>
</feature>
<dbReference type="GO" id="GO:0005794">
    <property type="term" value="C:Golgi apparatus"/>
    <property type="evidence" value="ECO:0007669"/>
    <property type="project" value="TreeGrafter"/>
</dbReference>
<dbReference type="InterPro" id="IPR036259">
    <property type="entry name" value="MFS_trans_sf"/>
</dbReference>
<dbReference type="Pfam" id="PF03124">
    <property type="entry name" value="EXS"/>
    <property type="match status" value="1"/>
</dbReference>
<evidence type="ECO:0000313" key="10">
    <source>
        <dbReference type="WBParaSite" id="ACRNAN_scaffold1553.g13029.t1"/>
    </source>
</evidence>
<evidence type="ECO:0000256" key="2">
    <source>
        <dbReference type="ARBA" id="ARBA00009665"/>
    </source>
</evidence>
<feature type="transmembrane region" description="Helical" evidence="6">
    <location>
        <begin position="199"/>
        <end position="220"/>
    </location>
</feature>
<evidence type="ECO:0000256" key="5">
    <source>
        <dbReference type="ARBA" id="ARBA00023136"/>
    </source>
</evidence>
<keyword evidence="3 6" id="KW-0812">Transmembrane</keyword>
<dbReference type="InterPro" id="IPR004331">
    <property type="entry name" value="SPX_dom"/>
</dbReference>
<reference evidence="10" key="1">
    <citation type="submission" date="2022-11" db="UniProtKB">
        <authorList>
            <consortium name="WormBaseParasite"/>
        </authorList>
    </citation>
    <scope>IDENTIFICATION</scope>
</reference>
<dbReference type="SUPFAM" id="SSF103473">
    <property type="entry name" value="MFS general substrate transporter"/>
    <property type="match status" value="1"/>
</dbReference>
<keyword evidence="9" id="KW-1185">Reference proteome</keyword>
<dbReference type="PROSITE" id="PS51382">
    <property type="entry name" value="SPX"/>
    <property type="match status" value="1"/>
</dbReference>
<dbReference type="Pfam" id="PF03105">
    <property type="entry name" value="SPX"/>
    <property type="match status" value="1"/>
</dbReference>
<dbReference type="InterPro" id="IPR004342">
    <property type="entry name" value="EXS_C"/>
</dbReference>
<dbReference type="WBParaSite" id="ACRNAN_scaffold1553.g13029.t1">
    <property type="protein sequence ID" value="ACRNAN_scaffold1553.g13029.t1"/>
    <property type="gene ID" value="ACRNAN_scaffold1553.g13029"/>
</dbReference>
<feature type="transmembrane region" description="Helical" evidence="6">
    <location>
        <begin position="491"/>
        <end position="510"/>
    </location>
</feature>
<keyword evidence="4 6" id="KW-1133">Transmembrane helix</keyword>
<feature type="transmembrane region" description="Helical" evidence="6">
    <location>
        <begin position="281"/>
        <end position="304"/>
    </location>
</feature>
<organism evidence="9 10">
    <name type="scientific">Acrobeloides nanus</name>
    <dbReference type="NCBI Taxonomy" id="290746"/>
    <lineage>
        <taxon>Eukaryota</taxon>
        <taxon>Metazoa</taxon>
        <taxon>Ecdysozoa</taxon>
        <taxon>Nematoda</taxon>
        <taxon>Chromadorea</taxon>
        <taxon>Rhabditida</taxon>
        <taxon>Tylenchina</taxon>
        <taxon>Cephalobomorpha</taxon>
        <taxon>Cephaloboidea</taxon>
        <taxon>Cephalobidae</taxon>
        <taxon>Acrobeloides</taxon>
    </lineage>
</organism>
<dbReference type="GO" id="GO:0016036">
    <property type="term" value="P:cellular response to phosphate starvation"/>
    <property type="evidence" value="ECO:0007669"/>
    <property type="project" value="TreeGrafter"/>
</dbReference>
<sequence length="745" mass="86710">MLEAPPDGEAREQYVSQMDETFFPECEKELTKINLFFSQKIAEAQGKYHELNAELKTFKDMVDSRQTQSTPKLRNRFTMNSSTKNIQKEQAKTAQQLKLAFSEFYLSLVLVQNYQTMNSTGFRKILKKHDKLMGNERGLDWRINRVEKSAFFLNRDIETLINNVETTVINELEGGNRQAGMKRLKVPPLSEKQHAGTTFSLGLFLGIFLVLGCAIILSWYGFHPRTNEPKWVAVRLFRGFFLFFLCIWLCGLNMYGWAAAGVNHVLIFEIDPRNHLTYQSVMQIASFMLMLWGLAVLGYLYAHYLYLPPFLFPLLLMIICVVFLFNPFNKPEKIFHRNSRFWLLKHCFNCFTAPFHFVTFTDFWLGDQMNSLTTVFLDFQYFICFYATEIDYSGLRLEVRSTNITEGPVPWGHVDINTGNDMCISSSGIRAIVSVIPATVRFLQCLRRYRDTKLVHPHLVNAGKYGTTYLVVATHALNNYMSKKNPNETSIFFYLWVASYIISFTYTFLWDVFMDWGLIDPRAPKDAPFLREETIYGSKWYYYFAIVEDFILRLSWVMNVSLGEAWMLNSDILTCVTAPLEVFRRHIWNFLRLENEHVNNCGQFRAVRDISVKPIRKGDLESLLSKMDQLDGVTHRGQDLRERVKKQKKVAPRRHGLSKQASFFRRDIFKTDLTPYNTAILFGAESIVEMLAPKLDEMLEGSHLVMCRFPMVPETRWELLHAEGQGIDEAWLYRKTKDIIKSSST</sequence>
<evidence type="ECO:0000313" key="9">
    <source>
        <dbReference type="Proteomes" id="UP000887540"/>
    </source>
</evidence>
<feature type="domain" description="EXS" evidence="7">
    <location>
        <begin position="421"/>
        <end position="625"/>
    </location>
</feature>
<evidence type="ECO:0000259" key="7">
    <source>
        <dbReference type="PROSITE" id="PS51380"/>
    </source>
</evidence>
<dbReference type="PANTHER" id="PTHR10783:SF103">
    <property type="entry name" value="SOLUTE CARRIER FAMILY 53 MEMBER 1"/>
    <property type="match status" value="1"/>
</dbReference>
<evidence type="ECO:0000259" key="8">
    <source>
        <dbReference type="PROSITE" id="PS51382"/>
    </source>
</evidence>
<keyword evidence="5 6" id="KW-0472">Membrane</keyword>
<comment type="subcellular location">
    <subcellularLocation>
        <location evidence="1">Membrane</location>
        <topology evidence="1">Multi-pass membrane protein</topology>
    </subcellularLocation>
</comment>
<dbReference type="GO" id="GO:0006817">
    <property type="term" value="P:phosphate ion transport"/>
    <property type="evidence" value="ECO:0007669"/>
    <property type="project" value="TreeGrafter"/>
</dbReference>
<protein>
    <submittedName>
        <fullName evidence="10">Xenotropic and polytropic retrovirus receptor 1</fullName>
    </submittedName>
</protein>
<evidence type="ECO:0000256" key="4">
    <source>
        <dbReference type="ARBA" id="ARBA00022989"/>
    </source>
</evidence>
<feature type="transmembrane region" description="Helical" evidence="6">
    <location>
        <begin position="240"/>
        <end position="260"/>
    </location>
</feature>
<name>A0A914CXG9_9BILA</name>
<dbReference type="AlphaFoldDB" id="A0A914CXG9"/>
<dbReference type="GO" id="GO:0005886">
    <property type="term" value="C:plasma membrane"/>
    <property type="evidence" value="ECO:0007669"/>
    <property type="project" value="TreeGrafter"/>
</dbReference>
<evidence type="ECO:0000256" key="3">
    <source>
        <dbReference type="ARBA" id="ARBA00022692"/>
    </source>
</evidence>
<accession>A0A914CXG9</accession>
<feature type="domain" description="SPX" evidence="8">
    <location>
        <begin position="1"/>
        <end position="143"/>
    </location>
</feature>
<dbReference type="PROSITE" id="PS51380">
    <property type="entry name" value="EXS"/>
    <property type="match status" value="1"/>
</dbReference>
<dbReference type="Proteomes" id="UP000887540">
    <property type="component" value="Unplaced"/>
</dbReference>